<feature type="region of interest" description="Disordered" evidence="1">
    <location>
        <begin position="117"/>
        <end position="176"/>
    </location>
</feature>
<feature type="compositionally biased region" description="Polar residues" evidence="1">
    <location>
        <begin position="145"/>
        <end position="160"/>
    </location>
</feature>
<comment type="caution">
    <text evidence="2">The sequence shown here is derived from an EMBL/GenBank/DDBJ whole genome shotgun (WGS) entry which is preliminary data.</text>
</comment>
<organism evidence="2 3">
    <name type="scientific">Ophiocordyceps australis</name>
    <dbReference type="NCBI Taxonomy" id="1399860"/>
    <lineage>
        <taxon>Eukaryota</taxon>
        <taxon>Fungi</taxon>
        <taxon>Dikarya</taxon>
        <taxon>Ascomycota</taxon>
        <taxon>Pezizomycotina</taxon>
        <taxon>Sordariomycetes</taxon>
        <taxon>Hypocreomycetidae</taxon>
        <taxon>Hypocreales</taxon>
        <taxon>Ophiocordycipitaceae</taxon>
        <taxon>Ophiocordyceps</taxon>
    </lineage>
</organism>
<feature type="region of interest" description="Disordered" evidence="1">
    <location>
        <begin position="425"/>
        <end position="482"/>
    </location>
</feature>
<protein>
    <submittedName>
        <fullName evidence="2">Uncharacterized protein</fullName>
    </submittedName>
</protein>
<name>A0A2C5YNW0_9HYPO</name>
<feature type="compositionally biased region" description="Low complexity" evidence="1">
    <location>
        <begin position="127"/>
        <end position="144"/>
    </location>
</feature>
<dbReference type="OrthoDB" id="5213862at2759"/>
<feature type="compositionally biased region" description="Basic residues" evidence="1">
    <location>
        <begin position="53"/>
        <end position="62"/>
    </location>
</feature>
<evidence type="ECO:0000256" key="1">
    <source>
        <dbReference type="SAM" id="MobiDB-lite"/>
    </source>
</evidence>
<dbReference type="Proteomes" id="UP000224854">
    <property type="component" value="Unassembled WGS sequence"/>
</dbReference>
<accession>A0A2C5YNW0</accession>
<dbReference type="AlphaFoldDB" id="A0A2C5YNW0"/>
<keyword evidence="3" id="KW-1185">Reference proteome</keyword>
<proteinExistence type="predicted"/>
<gene>
    <name evidence="2" type="ORF">CDD82_6679</name>
</gene>
<evidence type="ECO:0000313" key="2">
    <source>
        <dbReference type="EMBL" id="PHH71205.1"/>
    </source>
</evidence>
<reference evidence="2 3" key="1">
    <citation type="submission" date="2017-06" db="EMBL/GenBank/DDBJ databases">
        <title>Ant-infecting Ophiocordyceps genomes reveal a high diversity of potential behavioral manipulation genes and a possible major role for enterotoxins.</title>
        <authorList>
            <person name="De Bekker C."/>
            <person name="Evans H.C."/>
            <person name="Brachmann A."/>
            <person name="Hughes D.P."/>
        </authorList>
    </citation>
    <scope>NUCLEOTIDE SEQUENCE [LARGE SCALE GENOMIC DNA]</scope>
    <source>
        <strain evidence="2 3">1348a</strain>
    </source>
</reference>
<sequence length="602" mass="65240">MAFLEIDSTHVEFCTPYQPVKDKPSPLRIIKKSNKDASVADPTTDLSKFPLKVAKKHSRKQASNKPGCSAAEHRELQRPNFWASSVELGRAPTRGWEDRLMRCRRLLTRSLSPAKDTWAQEPEAMCTPLSSSRRTPSTTSQPQPCGNSSCSSWHTSSRDPSASKSCTSRGSSGSDLSPSCPLAIKMAGPAPPFVLSPCITVTSELTCHEHGRQTVWAAIEVTGRLSSITSSRSSSESSAALASMTGSFVEHQLDRFFEFGCLYDLTVQVLPTAGTRVVAIMQEQAFPTTIYAGSSVFLLAHLEIDLDTHRRRSGTKHVRQKSDELIEDLELELGSSVAGYMRVHVSYSHSAFPEYSGSGAHTVGGVFALRSRLETAATATLKSRRPLSLWSPRPEYLQAHVLSLVERHWGVDKALSVKRQMGADQGHAAVQHAQTPRKLRKTPSKTTACDGSDWPLCSTPRPVYSVMSQRPPRPRSPKHHDSTLKALTFGRALGSRAQRLLSVSPTSTPSSMAVGGAKGVDGSLPCHSGACDGKRPDYTAATTGINGAGHGLREVKSFGAEALRGWTPTVTGWSEATADDDEAGKTGDNKSRVGMWGWGLWF</sequence>
<evidence type="ECO:0000313" key="3">
    <source>
        <dbReference type="Proteomes" id="UP000224854"/>
    </source>
</evidence>
<feature type="compositionally biased region" description="Low complexity" evidence="1">
    <location>
        <begin position="162"/>
        <end position="176"/>
    </location>
</feature>
<dbReference type="EMBL" id="NJEU01000707">
    <property type="protein sequence ID" value="PHH71205.1"/>
    <property type="molecule type" value="Genomic_DNA"/>
</dbReference>
<feature type="region of interest" description="Disordered" evidence="1">
    <location>
        <begin position="53"/>
        <end position="73"/>
    </location>
</feature>